<dbReference type="RefSeq" id="WP_154740177.1">
    <property type="nucleotide sequence ID" value="NZ_WMBQ01000002.1"/>
</dbReference>
<dbReference type="AlphaFoldDB" id="A0A6I3KPD8"/>
<keyword evidence="1" id="KW-0812">Transmembrane</keyword>
<protein>
    <submittedName>
        <fullName evidence="2">Uncharacterized protein</fullName>
    </submittedName>
</protein>
<dbReference type="EMBL" id="WMBQ01000002">
    <property type="protein sequence ID" value="MTD95652.1"/>
    <property type="molecule type" value="Genomic_DNA"/>
</dbReference>
<reference evidence="2 3" key="1">
    <citation type="submission" date="2019-11" db="EMBL/GenBank/DDBJ databases">
        <title>Identification of a novel strain.</title>
        <authorList>
            <person name="Xu Q."/>
            <person name="Wang G."/>
        </authorList>
    </citation>
    <scope>NUCLEOTIDE SEQUENCE [LARGE SCALE GENOMIC DNA]</scope>
    <source>
        <strain evidence="3">xq</strain>
    </source>
</reference>
<evidence type="ECO:0000256" key="1">
    <source>
        <dbReference type="SAM" id="Phobius"/>
    </source>
</evidence>
<keyword evidence="1" id="KW-0472">Membrane</keyword>
<dbReference type="Proteomes" id="UP000440694">
    <property type="component" value="Unassembled WGS sequence"/>
</dbReference>
<proteinExistence type="predicted"/>
<sequence>MTEGEAEKGGWRTLARVGIVVTIVGGLIGILGFFLSEYRESTRRENGAVTTPAPQAFAPPEETFIVSPVSWGRDLTVTVRKARTGYKGNIVVFWCNPANGHYGWIGEAAFGSASDDYVMGSEYDTDNILIGINVNPEGGDPKTVISAWDLKKPRQTKPPQARPGTLQCIDFAGEH</sequence>
<keyword evidence="3" id="KW-1185">Reference proteome</keyword>
<gene>
    <name evidence="2" type="ORF">GIW81_15035</name>
</gene>
<feature type="transmembrane region" description="Helical" evidence="1">
    <location>
        <begin position="14"/>
        <end position="35"/>
    </location>
</feature>
<evidence type="ECO:0000313" key="3">
    <source>
        <dbReference type="Proteomes" id="UP000440694"/>
    </source>
</evidence>
<evidence type="ECO:0000313" key="2">
    <source>
        <dbReference type="EMBL" id="MTD95652.1"/>
    </source>
</evidence>
<keyword evidence="1" id="KW-1133">Transmembrane helix</keyword>
<comment type="caution">
    <text evidence="2">The sequence shown here is derived from an EMBL/GenBank/DDBJ whole genome shotgun (WGS) entry which is preliminary data.</text>
</comment>
<name>A0A6I3KPD8_9HYPH</name>
<accession>A0A6I3KPD8</accession>
<organism evidence="2 3">
    <name type="scientific">Hyphomicrobium album</name>
    <dbReference type="NCBI Taxonomy" id="2665159"/>
    <lineage>
        <taxon>Bacteria</taxon>
        <taxon>Pseudomonadati</taxon>
        <taxon>Pseudomonadota</taxon>
        <taxon>Alphaproteobacteria</taxon>
        <taxon>Hyphomicrobiales</taxon>
        <taxon>Hyphomicrobiaceae</taxon>
        <taxon>Hyphomicrobium</taxon>
    </lineage>
</organism>